<feature type="region of interest" description="Disordered" evidence="1">
    <location>
        <begin position="38"/>
        <end position="119"/>
    </location>
</feature>
<proteinExistence type="predicted"/>
<evidence type="ECO:0000256" key="1">
    <source>
        <dbReference type="SAM" id="MobiDB-lite"/>
    </source>
</evidence>
<keyword evidence="3" id="KW-1185">Reference proteome</keyword>
<evidence type="ECO:0000313" key="3">
    <source>
        <dbReference type="Proteomes" id="UP001152622"/>
    </source>
</evidence>
<dbReference type="AlphaFoldDB" id="A0A9Q1ER04"/>
<organism evidence="2 3">
    <name type="scientific">Synaphobranchus kaupii</name>
    <name type="common">Kaup's arrowtooth eel</name>
    <dbReference type="NCBI Taxonomy" id="118154"/>
    <lineage>
        <taxon>Eukaryota</taxon>
        <taxon>Metazoa</taxon>
        <taxon>Chordata</taxon>
        <taxon>Craniata</taxon>
        <taxon>Vertebrata</taxon>
        <taxon>Euteleostomi</taxon>
        <taxon>Actinopterygii</taxon>
        <taxon>Neopterygii</taxon>
        <taxon>Teleostei</taxon>
        <taxon>Anguilliformes</taxon>
        <taxon>Synaphobranchidae</taxon>
        <taxon>Synaphobranchus</taxon>
    </lineage>
</organism>
<sequence length="119" mass="13377">MDSEKWRHEPLVAVLRRADGVPGLQECWECFLALARPPEVPPGTGERSDSSNTHQSSGPQPRMASPTLSARSPAAESIRVQPESINQRRGGQRRRPCWTDAPLRDRDRAGYSRTVQRVY</sequence>
<dbReference type="EMBL" id="JAINUF010000013">
    <property type="protein sequence ID" value="KAJ8343402.1"/>
    <property type="molecule type" value="Genomic_DNA"/>
</dbReference>
<dbReference type="Proteomes" id="UP001152622">
    <property type="component" value="Chromosome 13"/>
</dbReference>
<evidence type="ECO:0000313" key="2">
    <source>
        <dbReference type="EMBL" id="KAJ8343402.1"/>
    </source>
</evidence>
<name>A0A9Q1ER04_SYNKA</name>
<reference evidence="2" key="1">
    <citation type="journal article" date="2023" name="Science">
        <title>Genome structures resolve the early diversification of teleost fishes.</title>
        <authorList>
            <person name="Parey E."/>
            <person name="Louis A."/>
            <person name="Montfort J."/>
            <person name="Bouchez O."/>
            <person name="Roques C."/>
            <person name="Iampietro C."/>
            <person name="Lluch J."/>
            <person name="Castinel A."/>
            <person name="Donnadieu C."/>
            <person name="Desvignes T."/>
            <person name="Floi Bucao C."/>
            <person name="Jouanno E."/>
            <person name="Wen M."/>
            <person name="Mejri S."/>
            <person name="Dirks R."/>
            <person name="Jansen H."/>
            <person name="Henkel C."/>
            <person name="Chen W.J."/>
            <person name="Zahm M."/>
            <person name="Cabau C."/>
            <person name="Klopp C."/>
            <person name="Thompson A.W."/>
            <person name="Robinson-Rechavi M."/>
            <person name="Braasch I."/>
            <person name="Lecointre G."/>
            <person name="Bobe J."/>
            <person name="Postlethwait J.H."/>
            <person name="Berthelot C."/>
            <person name="Roest Crollius H."/>
            <person name="Guiguen Y."/>
        </authorList>
    </citation>
    <scope>NUCLEOTIDE SEQUENCE</scope>
    <source>
        <strain evidence="2">WJC10195</strain>
    </source>
</reference>
<feature type="compositionally biased region" description="Polar residues" evidence="1">
    <location>
        <begin position="50"/>
        <end position="59"/>
    </location>
</feature>
<protein>
    <submittedName>
        <fullName evidence="2">Uncharacterized protein</fullName>
    </submittedName>
</protein>
<comment type="caution">
    <text evidence="2">The sequence shown here is derived from an EMBL/GenBank/DDBJ whole genome shotgun (WGS) entry which is preliminary data.</text>
</comment>
<accession>A0A9Q1ER04</accession>
<gene>
    <name evidence="2" type="ORF">SKAU_G00307310</name>
</gene>